<accession>A0A8S5M221</accession>
<protein>
    <submittedName>
        <fullName evidence="1">Uncharacterized protein</fullName>
    </submittedName>
</protein>
<sequence length="160" mass="18606">MDYYPKTDKEIRMYCLEYIRDPFNMAKSEDIINSAQRIYDFICPKPNSVTEMSCVETGHMHQFKSLDEALNWIKNVDMSEFILNKKENNRPNDIPDLWYLREGDFLPEPVSGIFNNRGPGKTGIKLLKEAGNLFPSKEEATIASEKVREFLCSINNPWCL</sequence>
<organism evidence="1">
    <name type="scientific">Podoviridae sp. ctIi96</name>
    <dbReference type="NCBI Taxonomy" id="2826550"/>
    <lineage>
        <taxon>Viruses</taxon>
        <taxon>Duplodnaviria</taxon>
        <taxon>Heunggongvirae</taxon>
        <taxon>Uroviricota</taxon>
        <taxon>Caudoviricetes</taxon>
    </lineage>
</organism>
<dbReference type="EMBL" id="BK014795">
    <property type="protein sequence ID" value="DAD76115.1"/>
    <property type="molecule type" value="Genomic_DNA"/>
</dbReference>
<reference evidence="1" key="1">
    <citation type="journal article" date="2021" name="Proc. Natl. Acad. Sci. U.S.A.">
        <title>A Catalog of Tens of Thousands of Viruses from Human Metagenomes Reveals Hidden Associations with Chronic Diseases.</title>
        <authorList>
            <person name="Tisza M.J."/>
            <person name="Buck C.B."/>
        </authorList>
    </citation>
    <scope>NUCLEOTIDE SEQUENCE</scope>
    <source>
        <strain evidence="1">CtIi96</strain>
    </source>
</reference>
<name>A0A8S5M221_9CAUD</name>
<evidence type="ECO:0000313" key="1">
    <source>
        <dbReference type="EMBL" id="DAD76115.1"/>
    </source>
</evidence>
<proteinExistence type="predicted"/>